<organism evidence="3 4">
    <name type="scientific">Xenorhabdus mauleonii</name>
    <dbReference type="NCBI Taxonomy" id="351675"/>
    <lineage>
        <taxon>Bacteria</taxon>
        <taxon>Pseudomonadati</taxon>
        <taxon>Pseudomonadota</taxon>
        <taxon>Gammaproteobacteria</taxon>
        <taxon>Enterobacterales</taxon>
        <taxon>Morganellaceae</taxon>
        <taxon>Xenorhabdus</taxon>
    </lineage>
</organism>
<dbReference type="Proteomes" id="UP000224607">
    <property type="component" value="Unassembled WGS sequence"/>
</dbReference>
<reference evidence="4" key="2">
    <citation type="submission" date="2016-10" db="EMBL/GenBank/DDBJ databases">
        <authorList>
            <person name="Varghese N."/>
            <person name="Submissions S."/>
        </authorList>
    </citation>
    <scope>NUCLEOTIDE SEQUENCE [LARGE SCALE GENOMIC DNA]</scope>
    <source>
        <strain evidence="4">DSM 17908</strain>
    </source>
</reference>
<accession>A0A1I3XIE8</accession>
<dbReference type="CDD" id="cd00093">
    <property type="entry name" value="HTH_XRE"/>
    <property type="match status" value="1"/>
</dbReference>
<dbReference type="Pfam" id="PF01381">
    <property type="entry name" value="HTH_3"/>
    <property type="match status" value="1"/>
</dbReference>
<evidence type="ECO:0000259" key="1">
    <source>
        <dbReference type="PROSITE" id="PS50943"/>
    </source>
</evidence>
<dbReference type="EMBL" id="FORG01000035">
    <property type="protein sequence ID" value="SFK19303.1"/>
    <property type="molecule type" value="Genomic_DNA"/>
</dbReference>
<dbReference type="GO" id="GO:0003677">
    <property type="term" value="F:DNA binding"/>
    <property type="evidence" value="ECO:0007669"/>
    <property type="project" value="InterPro"/>
</dbReference>
<reference evidence="2 5" key="3">
    <citation type="journal article" date="2017" name="Nat. Microbiol.">
        <title>Natural product diversity associated with the nematode symbionts Photorhabdus and Xenorhabdus.</title>
        <authorList>
            <person name="Tobias N.J."/>
            <person name="Wolff H."/>
            <person name="Djahanschiri B."/>
            <person name="Grundmann F."/>
            <person name="Kronenwerth M."/>
            <person name="Shi Y.M."/>
            <person name="Simonyi S."/>
            <person name="Grun P."/>
            <person name="Shapiro-Ilan D."/>
            <person name="Pidot S.J."/>
            <person name="Stinear T.P."/>
            <person name="Ebersberger I."/>
            <person name="Bode H.B."/>
        </authorList>
    </citation>
    <scope>NUCLEOTIDE SEQUENCE [LARGE SCALE GENOMIC DNA]</scope>
    <source>
        <strain evidence="2 5">DSM 17908</strain>
    </source>
</reference>
<sequence length="113" mass="12366">MLSFGERIKEERKKLGLTQVQFASVGGVQPTTQVNYEKGLRTPDAAYLEKIAMAGCDVLYILTGNRSPAADISSDEQKLIENYRAMNEESRLNMQAVGSAFAQSAPDKHAKNG</sequence>
<evidence type="ECO:0000313" key="2">
    <source>
        <dbReference type="EMBL" id="PHM36182.1"/>
    </source>
</evidence>
<reference evidence="3" key="1">
    <citation type="submission" date="2016-10" db="EMBL/GenBank/DDBJ databases">
        <authorList>
            <person name="de Groot N.N."/>
        </authorList>
    </citation>
    <scope>NUCLEOTIDE SEQUENCE [LARGE SCALE GENOMIC DNA]</scope>
    <source>
        <strain evidence="3">DSM 17908</strain>
    </source>
</reference>
<evidence type="ECO:0000313" key="4">
    <source>
        <dbReference type="Proteomes" id="UP000198919"/>
    </source>
</evidence>
<dbReference type="STRING" id="351675.SAMN05421680_13530"/>
<dbReference type="InterPro" id="IPR010982">
    <property type="entry name" value="Lambda_DNA-bd_dom_sf"/>
</dbReference>
<dbReference type="PROSITE" id="PS50943">
    <property type="entry name" value="HTH_CROC1"/>
    <property type="match status" value="1"/>
</dbReference>
<gene>
    <name evidence="3" type="ORF">SAMN05421680_13530</name>
    <name evidence="2" type="ORF">Xmau_04326</name>
</gene>
<dbReference type="EMBL" id="NITY01000030">
    <property type="protein sequence ID" value="PHM36182.1"/>
    <property type="molecule type" value="Genomic_DNA"/>
</dbReference>
<dbReference type="InterPro" id="IPR001387">
    <property type="entry name" value="Cro/C1-type_HTH"/>
</dbReference>
<dbReference type="OrthoDB" id="3196789at2"/>
<dbReference type="Proteomes" id="UP000198919">
    <property type="component" value="Unassembled WGS sequence"/>
</dbReference>
<dbReference type="SUPFAM" id="SSF47413">
    <property type="entry name" value="lambda repressor-like DNA-binding domains"/>
    <property type="match status" value="1"/>
</dbReference>
<dbReference type="AlphaFoldDB" id="A0A1I3XIE8"/>
<dbReference type="Gene3D" id="1.10.260.40">
    <property type="entry name" value="lambda repressor-like DNA-binding domains"/>
    <property type="match status" value="1"/>
</dbReference>
<name>A0A1I3XIE8_9GAMM</name>
<evidence type="ECO:0000313" key="3">
    <source>
        <dbReference type="EMBL" id="SFK19303.1"/>
    </source>
</evidence>
<keyword evidence="5" id="KW-1185">Reference proteome</keyword>
<evidence type="ECO:0000313" key="5">
    <source>
        <dbReference type="Proteomes" id="UP000224607"/>
    </source>
</evidence>
<dbReference type="SMART" id="SM00530">
    <property type="entry name" value="HTH_XRE"/>
    <property type="match status" value="1"/>
</dbReference>
<proteinExistence type="predicted"/>
<dbReference type="RefSeq" id="WP_092514218.1">
    <property type="nucleotide sequence ID" value="NZ_CAWNQB010000024.1"/>
</dbReference>
<protein>
    <submittedName>
        <fullName evidence="3">Helix-turn-helix</fullName>
    </submittedName>
    <submittedName>
        <fullName evidence="2">Transcriptional regulator</fullName>
    </submittedName>
</protein>
<feature type="domain" description="HTH cro/C1-type" evidence="1">
    <location>
        <begin position="8"/>
        <end position="61"/>
    </location>
</feature>